<evidence type="ECO:0000313" key="3">
    <source>
        <dbReference type="Proteomes" id="UP001325479"/>
    </source>
</evidence>
<evidence type="ECO:0000313" key="2">
    <source>
        <dbReference type="EMBL" id="WQD76806.1"/>
    </source>
</evidence>
<gene>
    <name evidence="2" type="ORF">U0042_22395</name>
</gene>
<dbReference type="EMBL" id="CP139965">
    <property type="protein sequence ID" value="WQD76806.1"/>
    <property type="molecule type" value="Genomic_DNA"/>
</dbReference>
<accession>A0ABZ0WHJ3</accession>
<protein>
    <submittedName>
        <fullName evidence="2">DUF5594 family protein</fullName>
    </submittedName>
</protein>
<feature type="domain" description="DUF5594" evidence="1">
    <location>
        <begin position="1"/>
        <end position="125"/>
    </location>
</feature>
<dbReference type="Proteomes" id="UP001325479">
    <property type="component" value="Chromosome"/>
</dbReference>
<evidence type="ECO:0000259" key="1">
    <source>
        <dbReference type="Pfam" id="PF18057"/>
    </source>
</evidence>
<dbReference type="InterPro" id="IPR040953">
    <property type="entry name" value="DUF5594"/>
</dbReference>
<reference evidence="2 3" key="1">
    <citation type="submission" date="2023-12" db="EMBL/GenBank/DDBJ databases">
        <title>Genome sequencing and assembly of bacterial species from a model synthetic community.</title>
        <authorList>
            <person name="Hogle S.L."/>
        </authorList>
    </citation>
    <scope>NUCLEOTIDE SEQUENCE [LARGE SCALE GENOMIC DNA]</scope>
    <source>
        <strain evidence="2 3">HAMBI 2494</strain>
    </source>
</reference>
<keyword evidence="3" id="KW-1185">Reference proteome</keyword>
<name>A0ABZ0WHJ3_9BURK</name>
<sequence length="126" mass="14377">MNNEAADRFERVFVPRIVERLGHLVGEAVKIEVVHREGRGHPTQVRLTGHPGEHRHVYAHPLDLSLTWDSDEILRLMAPDGEARFECYLDAIPRKMHAWESAREVDLSSRSQGEPHILIGGLDFEP</sequence>
<dbReference type="Pfam" id="PF18057">
    <property type="entry name" value="DUF5594"/>
    <property type="match status" value="1"/>
</dbReference>
<proteinExistence type="predicted"/>
<dbReference type="RefSeq" id="WP_114809079.1">
    <property type="nucleotide sequence ID" value="NZ_CP139965.1"/>
</dbReference>
<organism evidence="2 3">
    <name type="scientific">Paraburkholderia kururiensis</name>
    <dbReference type="NCBI Taxonomy" id="984307"/>
    <lineage>
        <taxon>Bacteria</taxon>
        <taxon>Pseudomonadati</taxon>
        <taxon>Pseudomonadota</taxon>
        <taxon>Betaproteobacteria</taxon>
        <taxon>Burkholderiales</taxon>
        <taxon>Burkholderiaceae</taxon>
        <taxon>Paraburkholderia</taxon>
    </lineage>
</organism>